<gene>
    <name evidence="2" type="ORF">GXY80_02540</name>
</gene>
<dbReference type="InterPro" id="IPR029056">
    <property type="entry name" value="Ribokinase-like"/>
</dbReference>
<evidence type="ECO:0000259" key="1">
    <source>
        <dbReference type="Pfam" id="PF00294"/>
    </source>
</evidence>
<keyword evidence="2" id="KW-0808">Transferase</keyword>
<dbReference type="GO" id="GO:0016301">
    <property type="term" value="F:kinase activity"/>
    <property type="evidence" value="ECO:0007669"/>
    <property type="project" value="UniProtKB-KW"/>
</dbReference>
<organism evidence="2 3">
    <name type="scientific">Syntrophorhabdus aromaticivorans</name>
    <dbReference type="NCBI Taxonomy" id="328301"/>
    <lineage>
        <taxon>Bacteria</taxon>
        <taxon>Pseudomonadati</taxon>
        <taxon>Thermodesulfobacteriota</taxon>
        <taxon>Syntrophorhabdia</taxon>
        <taxon>Syntrophorhabdales</taxon>
        <taxon>Syntrophorhabdaceae</taxon>
        <taxon>Syntrophorhabdus</taxon>
    </lineage>
</organism>
<reference evidence="2" key="1">
    <citation type="journal article" date="2020" name="Biotechnol. Biofuels">
        <title>New insights from the biogas microbiome by comprehensive genome-resolved metagenomics of nearly 1600 species originating from multiple anaerobic digesters.</title>
        <authorList>
            <person name="Campanaro S."/>
            <person name="Treu L."/>
            <person name="Rodriguez-R L.M."/>
            <person name="Kovalovszki A."/>
            <person name="Ziels R.M."/>
            <person name="Maus I."/>
            <person name="Zhu X."/>
            <person name="Kougias P.G."/>
            <person name="Basile A."/>
            <person name="Luo G."/>
            <person name="Schluter A."/>
            <person name="Konstantinidis K.T."/>
            <person name="Angelidaki I."/>
        </authorList>
    </citation>
    <scope>NUCLEOTIDE SEQUENCE</scope>
    <source>
        <strain evidence="2">AS06rmzACSIP_7</strain>
    </source>
</reference>
<dbReference type="Proteomes" id="UP000777265">
    <property type="component" value="Unassembled WGS sequence"/>
</dbReference>
<name>A0A351U427_9BACT</name>
<feature type="domain" description="Carbohydrate kinase PfkB" evidence="1">
    <location>
        <begin position="166"/>
        <end position="277"/>
    </location>
</feature>
<evidence type="ECO:0000313" key="2">
    <source>
        <dbReference type="EMBL" id="NLW34347.1"/>
    </source>
</evidence>
<reference evidence="2" key="2">
    <citation type="submission" date="2020-01" db="EMBL/GenBank/DDBJ databases">
        <authorList>
            <person name="Campanaro S."/>
        </authorList>
    </citation>
    <scope>NUCLEOTIDE SEQUENCE</scope>
    <source>
        <strain evidence="2">AS06rmzACSIP_7</strain>
    </source>
</reference>
<protein>
    <submittedName>
        <fullName evidence="2">Carbohydrate kinase family protein</fullName>
    </submittedName>
</protein>
<dbReference type="Pfam" id="PF00294">
    <property type="entry name" value="PfkB"/>
    <property type="match status" value="1"/>
</dbReference>
<dbReference type="Gene3D" id="3.40.1190.20">
    <property type="match status" value="1"/>
</dbReference>
<comment type="caution">
    <text evidence="2">The sequence shown here is derived from an EMBL/GenBank/DDBJ whole genome shotgun (WGS) entry which is preliminary data.</text>
</comment>
<dbReference type="AlphaFoldDB" id="A0A351U427"/>
<accession>A0A351U427</accession>
<keyword evidence="2" id="KW-0418">Kinase</keyword>
<dbReference type="STRING" id="909663.GCA_000512235_00929"/>
<dbReference type="EMBL" id="JAAYEE010000041">
    <property type="protein sequence ID" value="NLW34347.1"/>
    <property type="molecule type" value="Genomic_DNA"/>
</dbReference>
<proteinExistence type="predicted"/>
<sequence length="295" mass="32638">MNRYDLVFMGHLATAIIVPFEGPPFIERGGPAFFGPIAASCLTRRIAAVTSIAENEAQLLEPLQAAGIDLFMQPRETAQMRVVQPSRNVDERQIFLTKRGGCFCAGDIPPIDPCLIHLGGLSDHEFTLEFMRALKARGFRLSVDIQSFVWHVDDRTQLIHWEDIPEKHDILTMVDFIKLDVKEAATLTGTSVLHEQAEILEGWGSSETVITCSKGALARNKGKTTFTRFTNRSTQGRTGRGDTFSGAYLARRLDHSVEESLKFAAALTSIKMESVGPFRGSLEDVIKRMGNSLSP</sequence>
<evidence type="ECO:0000313" key="3">
    <source>
        <dbReference type="Proteomes" id="UP000777265"/>
    </source>
</evidence>
<dbReference type="InterPro" id="IPR011611">
    <property type="entry name" value="PfkB_dom"/>
</dbReference>
<dbReference type="SUPFAM" id="SSF53613">
    <property type="entry name" value="Ribokinase-like"/>
    <property type="match status" value="1"/>
</dbReference>